<evidence type="ECO:0000313" key="3">
    <source>
        <dbReference type="RefSeq" id="XP_041420944.1"/>
    </source>
</evidence>
<evidence type="ECO:0000313" key="6">
    <source>
        <dbReference type="RefSeq" id="XP_041420955.1"/>
    </source>
</evidence>
<proteinExistence type="predicted"/>
<gene>
    <name evidence="3 4 5 6 7 8 9" type="primary">LOC108714877</name>
</gene>
<feature type="compositionally biased region" description="Polar residues" evidence="1">
    <location>
        <begin position="125"/>
        <end position="137"/>
    </location>
</feature>
<evidence type="ECO:0000313" key="9">
    <source>
        <dbReference type="RefSeq" id="XP_041420980.1"/>
    </source>
</evidence>
<organism evidence="2 5">
    <name type="scientific">Xenopus laevis</name>
    <name type="common">African clawed frog</name>
    <dbReference type="NCBI Taxonomy" id="8355"/>
    <lineage>
        <taxon>Eukaryota</taxon>
        <taxon>Metazoa</taxon>
        <taxon>Chordata</taxon>
        <taxon>Craniata</taxon>
        <taxon>Vertebrata</taxon>
        <taxon>Euteleostomi</taxon>
        <taxon>Amphibia</taxon>
        <taxon>Batrachia</taxon>
        <taxon>Anura</taxon>
        <taxon>Pipoidea</taxon>
        <taxon>Pipidae</taxon>
        <taxon>Xenopodinae</taxon>
        <taxon>Xenopus</taxon>
        <taxon>Xenopus</taxon>
    </lineage>
</organism>
<feature type="region of interest" description="Disordered" evidence="1">
    <location>
        <begin position="1"/>
        <end position="137"/>
    </location>
</feature>
<name>A0A8J1KUF7_XENLA</name>
<sequence length="268" mass="29617">MGSTSADESPLACAQSSPGRVSPLASPAVDNTSPSLFSDKEDSDCSTVITDRRNEIDARSSYGESPIPSAQVCGCSESLQNTERNAAEDQRPEAGSSCFYPNADSEGSEEEEEISYTSEQPLLEISNSPTMSSASENYGSTMECAQKIDSIEDFIPEEFSEKGAATCLSLEQSSNIQLLKQKGEVTSARKRHLDPLRPQTPYTMAAVATFIWKHMDGSRFRYQYSPPHSEMVQAIHKLSYSEGLIQWAMEYLSQQDERTGQHKRKRIQ</sequence>
<dbReference type="KEGG" id="xla:108714877"/>
<protein>
    <submittedName>
        <fullName evidence="3 4">Uncharacterized protein LOC108714877 isoform X1</fullName>
    </submittedName>
</protein>
<evidence type="ECO:0000313" key="5">
    <source>
        <dbReference type="RefSeq" id="XP_041420950.1"/>
    </source>
</evidence>
<dbReference type="RefSeq" id="XP_041420944.1">
    <property type="nucleotide sequence ID" value="XM_041565010.1"/>
</dbReference>
<dbReference type="RefSeq" id="XP_041420955.1">
    <property type="nucleotide sequence ID" value="XM_041565021.1"/>
</dbReference>
<dbReference type="RefSeq" id="XP_041420961.1">
    <property type="nucleotide sequence ID" value="XM_041565027.1"/>
</dbReference>
<evidence type="ECO:0000313" key="8">
    <source>
        <dbReference type="RefSeq" id="XP_041420972.1"/>
    </source>
</evidence>
<dbReference type="Proteomes" id="UP000186698">
    <property type="component" value="Chromosome 1L"/>
</dbReference>
<dbReference type="GeneID" id="108714877"/>
<accession>A0A8J1KUF7</accession>
<dbReference type="RefSeq" id="XP_041420972.1">
    <property type="nucleotide sequence ID" value="XM_041565038.1"/>
</dbReference>
<evidence type="ECO:0000313" key="2">
    <source>
        <dbReference type="Proteomes" id="UP000186698"/>
    </source>
</evidence>
<evidence type="ECO:0000256" key="1">
    <source>
        <dbReference type="SAM" id="MobiDB-lite"/>
    </source>
</evidence>
<dbReference type="RefSeq" id="XP_041420946.1">
    <property type="nucleotide sequence ID" value="XM_041565012.1"/>
</dbReference>
<evidence type="ECO:0000313" key="7">
    <source>
        <dbReference type="RefSeq" id="XP_041420961.1"/>
    </source>
</evidence>
<keyword evidence="2" id="KW-1185">Reference proteome</keyword>
<reference evidence="3 4" key="1">
    <citation type="submission" date="2025-04" db="UniProtKB">
        <authorList>
            <consortium name="RefSeq"/>
        </authorList>
    </citation>
    <scope>IDENTIFICATION</scope>
    <source>
        <strain evidence="3 4">J_2021</strain>
        <tissue evidence="3 4">Erythrocytes</tissue>
    </source>
</reference>
<dbReference type="OrthoDB" id="9899304at2759"/>
<dbReference type="AlphaFoldDB" id="A0A8J1KUF7"/>
<evidence type="ECO:0000313" key="4">
    <source>
        <dbReference type="RefSeq" id="XP_041420946.1"/>
    </source>
</evidence>
<dbReference type="RefSeq" id="XP_041420950.1">
    <property type="nucleotide sequence ID" value="XM_041565016.1"/>
</dbReference>
<dbReference type="RefSeq" id="XP_041420980.1">
    <property type="nucleotide sequence ID" value="XM_041565046.1"/>
</dbReference>